<reference evidence="1 2" key="1">
    <citation type="submission" date="2023-10" db="EMBL/GenBank/DDBJ databases">
        <title>Genomes of two closely related lineages of the louse Polyplax serrata with different host specificities.</title>
        <authorList>
            <person name="Martinu J."/>
            <person name="Tarabai H."/>
            <person name="Stefka J."/>
            <person name="Hypsa V."/>
        </authorList>
    </citation>
    <scope>NUCLEOTIDE SEQUENCE [LARGE SCALE GENOMIC DNA]</scope>
    <source>
        <strain evidence="1">HR10_N</strain>
    </source>
</reference>
<dbReference type="EMBL" id="JAWJWE010000041">
    <property type="protein sequence ID" value="KAK6618776.1"/>
    <property type="molecule type" value="Genomic_DNA"/>
</dbReference>
<evidence type="ECO:0000313" key="1">
    <source>
        <dbReference type="EMBL" id="KAK6618776.1"/>
    </source>
</evidence>
<name>A0AAN8P2Y2_POLSC</name>
<gene>
    <name evidence="1" type="ORF">RUM43_013167</name>
</gene>
<protein>
    <submittedName>
        <fullName evidence="1">Uncharacterized protein</fullName>
    </submittedName>
</protein>
<comment type="caution">
    <text evidence="1">The sequence shown here is derived from an EMBL/GenBank/DDBJ whole genome shotgun (WGS) entry which is preliminary data.</text>
</comment>
<dbReference type="Proteomes" id="UP001372834">
    <property type="component" value="Unassembled WGS sequence"/>
</dbReference>
<feature type="non-terminal residue" evidence="1">
    <location>
        <position position="1"/>
    </location>
</feature>
<evidence type="ECO:0000313" key="2">
    <source>
        <dbReference type="Proteomes" id="UP001372834"/>
    </source>
</evidence>
<proteinExistence type="predicted"/>
<organism evidence="1 2">
    <name type="scientific">Polyplax serrata</name>
    <name type="common">Common mouse louse</name>
    <dbReference type="NCBI Taxonomy" id="468196"/>
    <lineage>
        <taxon>Eukaryota</taxon>
        <taxon>Metazoa</taxon>
        <taxon>Ecdysozoa</taxon>
        <taxon>Arthropoda</taxon>
        <taxon>Hexapoda</taxon>
        <taxon>Insecta</taxon>
        <taxon>Pterygota</taxon>
        <taxon>Neoptera</taxon>
        <taxon>Paraneoptera</taxon>
        <taxon>Psocodea</taxon>
        <taxon>Troctomorpha</taxon>
        <taxon>Phthiraptera</taxon>
        <taxon>Anoplura</taxon>
        <taxon>Polyplacidae</taxon>
        <taxon>Polyplax</taxon>
    </lineage>
</organism>
<dbReference type="AlphaFoldDB" id="A0AAN8P2Y2"/>
<accession>A0AAN8P2Y2</accession>
<sequence length="81" mass="9274">QYVHKEREPEAGRVLFRLSIRPKRVDLLQKAIKERSISQRKREKKDSVVDSLKNKDLRDVAAAAAGATTETRGVKVLINYK</sequence>